<dbReference type="Gene3D" id="3.40.395.10">
    <property type="entry name" value="Adenoviral Proteinase, Chain A"/>
    <property type="match status" value="1"/>
</dbReference>
<dbReference type="InterPro" id="IPR038765">
    <property type="entry name" value="Papain-like_cys_pep_sf"/>
</dbReference>
<comment type="similarity">
    <text evidence="1">Belongs to the peptidase C48 family.</text>
</comment>
<sequence>MPNCPPQSNSPQSTCSSSQTKANLLRERIQSCQGKQFALIPYNPGFHFVLIVVDLSHMDVYWLDSLHGEPQSELKILVNNVLMAYKMIQGTKIHKSICWQCIKGPRQPNGSLTCGFYAMRFMKDMMEDSEQTVAAK</sequence>
<dbReference type="OrthoDB" id="1899935at2759"/>
<dbReference type="GO" id="GO:0006508">
    <property type="term" value="P:proteolysis"/>
    <property type="evidence" value="ECO:0007669"/>
    <property type="project" value="UniProtKB-KW"/>
</dbReference>
<feature type="non-terminal residue" evidence="5">
    <location>
        <position position="1"/>
    </location>
</feature>
<dbReference type="SUPFAM" id="SSF54001">
    <property type="entry name" value="Cysteine proteinases"/>
    <property type="match status" value="1"/>
</dbReference>
<keyword evidence="2" id="KW-0645">Protease</keyword>
<keyword evidence="3" id="KW-0378">Hydrolase</keyword>
<dbReference type="AlphaFoldDB" id="A0A7J6WBL6"/>
<dbReference type="EMBL" id="JABWDY010018234">
    <property type="protein sequence ID" value="KAF5194814.1"/>
    <property type="molecule type" value="Genomic_DNA"/>
</dbReference>
<keyword evidence="6" id="KW-1185">Reference proteome</keyword>
<evidence type="ECO:0000313" key="6">
    <source>
        <dbReference type="Proteomes" id="UP000554482"/>
    </source>
</evidence>
<feature type="domain" description="Ubiquitin-like protease family profile" evidence="4">
    <location>
        <begin position="35"/>
        <end position="132"/>
    </location>
</feature>
<evidence type="ECO:0000256" key="1">
    <source>
        <dbReference type="ARBA" id="ARBA00005234"/>
    </source>
</evidence>
<protein>
    <recommendedName>
        <fullName evidence="4">Ubiquitin-like protease family profile domain-containing protein</fullName>
    </recommendedName>
</protein>
<evidence type="ECO:0000259" key="4">
    <source>
        <dbReference type="Pfam" id="PF02902"/>
    </source>
</evidence>
<evidence type="ECO:0000256" key="3">
    <source>
        <dbReference type="ARBA" id="ARBA00022801"/>
    </source>
</evidence>
<dbReference type="Proteomes" id="UP000554482">
    <property type="component" value="Unassembled WGS sequence"/>
</dbReference>
<organism evidence="5 6">
    <name type="scientific">Thalictrum thalictroides</name>
    <name type="common">Rue-anemone</name>
    <name type="synonym">Anemone thalictroides</name>
    <dbReference type="NCBI Taxonomy" id="46969"/>
    <lineage>
        <taxon>Eukaryota</taxon>
        <taxon>Viridiplantae</taxon>
        <taxon>Streptophyta</taxon>
        <taxon>Embryophyta</taxon>
        <taxon>Tracheophyta</taxon>
        <taxon>Spermatophyta</taxon>
        <taxon>Magnoliopsida</taxon>
        <taxon>Ranunculales</taxon>
        <taxon>Ranunculaceae</taxon>
        <taxon>Thalictroideae</taxon>
        <taxon>Thalictrum</taxon>
    </lineage>
</organism>
<gene>
    <name evidence="5" type="ORF">FRX31_015599</name>
</gene>
<name>A0A7J6WBL6_THATH</name>
<dbReference type="InterPro" id="IPR003653">
    <property type="entry name" value="Peptidase_C48_C"/>
</dbReference>
<dbReference type="GO" id="GO:0008234">
    <property type="term" value="F:cysteine-type peptidase activity"/>
    <property type="evidence" value="ECO:0007669"/>
    <property type="project" value="InterPro"/>
</dbReference>
<accession>A0A7J6WBL6</accession>
<dbReference type="Pfam" id="PF02902">
    <property type="entry name" value="Peptidase_C48"/>
    <property type="match status" value="1"/>
</dbReference>
<evidence type="ECO:0000313" key="5">
    <source>
        <dbReference type="EMBL" id="KAF5194814.1"/>
    </source>
</evidence>
<comment type="caution">
    <text evidence="5">The sequence shown here is derived from an EMBL/GenBank/DDBJ whole genome shotgun (WGS) entry which is preliminary data.</text>
</comment>
<reference evidence="5 6" key="1">
    <citation type="submission" date="2020-06" db="EMBL/GenBank/DDBJ databases">
        <title>Transcriptomic and genomic resources for Thalictrum thalictroides and T. hernandezii: Facilitating candidate gene discovery in an emerging model plant lineage.</title>
        <authorList>
            <person name="Arias T."/>
            <person name="Riano-Pachon D.M."/>
            <person name="Di Stilio V.S."/>
        </authorList>
    </citation>
    <scope>NUCLEOTIDE SEQUENCE [LARGE SCALE GENOMIC DNA]</scope>
    <source>
        <strain evidence="6">cv. WT478/WT964</strain>
        <tissue evidence="5">Leaves</tissue>
    </source>
</reference>
<evidence type="ECO:0000256" key="2">
    <source>
        <dbReference type="ARBA" id="ARBA00022670"/>
    </source>
</evidence>
<proteinExistence type="inferred from homology"/>